<dbReference type="InterPro" id="IPR029044">
    <property type="entry name" value="Nucleotide-diphossugar_trans"/>
</dbReference>
<dbReference type="PANTHER" id="PTHR22916:SF3">
    <property type="entry name" value="UDP-GLCNAC:BETAGAL BETA-1,3-N-ACETYLGLUCOSAMINYLTRANSFERASE-LIKE PROTEIN 1"/>
    <property type="match status" value="1"/>
</dbReference>
<dbReference type="EMBL" id="NXGH01000065">
    <property type="protein sequence ID" value="PRM86918.1"/>
    <property type="molecule type" value="Genomic_DNA"/>
</dbReference>
<dbReference type="Pfam" id="PF00535">
    <property type="entry name" value="Glycos_transf_2"/>
    <property type="match status" value="1"/>
</dbReference>
<evidence type="ECO:0000313" key="2">
    <source>
        <dbReference type="EMBL" id="PRM86918.1"/>
    </source>
</evidence>
<proteinExistence type="predicted"/>
<dbReference type="AlphaFoldDB" id="A0A2S9SJZ9"/>
<accession>A0A2S9SJZ9</accession>
<dbReference type="Gene3D" id="3.90.550.10">
    <property type="entry name" value="Spore Coat Polysaccharide Biosynthesis Protein SpsA, Chain A"/>
    <property type="match status" value="1"/>
</dbReference>
<dbReference type="SUPFAM" id="SSF53448">
    <property type="entry name" value="Nucleotide-diphospho-sugar transferases"/>
    <property type="match status" value="1"/>
</dbReference>
<comment type="caution">
    <text evidence="2">The sequence shown here is derived from an EMBL/GenBank/DDBJ whole genome shotgun (WGS) entry which is preliminary data.</text>
</comment>
<reference evidence="2 3" key="1">
    <citation type="submission" date="2017-09" db="EMBL/GenBank/DDBJ databases">
        <title>Reassesment of A. cryaerophilus.</title>
        <authorList>
            <person name="Perez-Cataluna A."/>
            <person name="Collado L."/>
            <person name="Salgado O."/>
            <person name="Lefinanco V."/>
            <person name="Figueras M.J."/>
        </authorList>
    </citation>
    <scope>NUCLEOTIDE SEQUENCE [LARGE SCALE GENOMIC DNA]</scope>
    <source>
        <strain evidence="2 3">LMG 9871</strain>
    </source>
</reference>
<sequence>MENLSVIIPVYNNENILDNIQNKISYLSNHFIQIIIVDDCSLDNTFLELNNFIKRNNLTNIEIYKNNQNMGPSYSRNIGLKKASSDYIAFLDSDDDWHPQKIKIQIEMMKKFDFKISGTQHKVISFKELSDEKSIDYQNIETVPFSIVKWPKILFISPFATPSVIIHKSLKEYLFDETIRYSEDYNLWKRITYKNKAIKIELPLTFTFKHDYISESNSLSSNLKKMQLGVEKSFKNLIISNEIAFADKLFLVFGLYFSKIKYLRRLLMRRIKK</sequence>
<dbReference type="OrthoDB" id="5396343at2"/>
<evidence type="ECO:0000259" key="1">
    <source>
        <dbReference type="Pfam" id="PF00535"/>
    </source>
</evidence>
<dbReference type="RefSeq" id="WP_105912629.1">
    <property type="nucleotide sequence ID" value="NZ_NXGH01000065.1"/>
</dbReference>
<evidence type="ECO:0000313" key="3">
    <source>
        <dbReference type="Proteomes" id="UP000238649"/>
    </source>
</evidence>
<protein>
    <recommendedName>
        <fullName evidence="1">Glycosyltransferase 2-like domain-containing protein</fullName>
    </recommendedName>
</protein>
<dbReference type="CDD" id="cd00761">
    <property type="entry name" value="Glyco_tranf_GTA_type"/>
    <property type="match status" value="1"/>
</dbReference>
<dbReference type="InterPro" id="IPR001173">
    <property type="entry name" value="Glyco_trans_2-like"/>
</dbReference>
<gene>
    <name evidence="2" type="ORF">CJ671_10480</name>
</gene>
<organism evidence="2 3">
    <name type="scientific">Aliarcobacter cryaerophilus</name>
    <dbReference type="NCBI Taxonomy" id="28198"/>
    <lineage>
        <taxon>Bacteria</taxon>
        <taxon>Pseudomonadati</taxon>
        <taxon>Campylobacterota</taxon>
        <taxon>Epsilonproteobacteria</taxon>
        <taxon>Campylobacterales</taxon>
        <taxon>Arcobacteraceae</taxon>
        <taxon>Aliarcobacter</taxon>
    </lineage>
</organism>
<name>A0A2S9SJZ9_9BACT</name>
<feature type="domain" description="Glycosyltransferase 2-like" evidence="1">
    <location>
        <begin position="5"/>
        <end position="140"/>
    </location>
</feature>
<dbReference type="PANTHER" id="PTHR22916">
    <property type="entry name" value="GLYCOSYLTRANSFERASE"/>
    <property type="match status" value="1"/>
</dbReference>
<dbReference type="GO" id="GO:0016758">
    <property type="term" value="F:hexosyltransferase activity"/>
    <property type="evidence" value="ECO:0007669"/>
    <property type="project" value="UniProtKB-ARBA"/>
</dbReference>
<dbReference type="Proteomes" id="UP000238649">
    <property type="component" value="Unassembled WGS sequence"/>
</dbReference>